<reference evidence="1 2" key="1">
    <citation type="journal article" date="2016" name="ISME J.">
        <title>Integrated multi-omics analyses reveal the biochemical mechanisms and phylogenetic relevance of anaerobic androgen biodegradation in the environment.</title>
        <authorList>
            <person name="Yang F.C."/>
            <person name="Chen Y.L."/>
            <person name="Tang S.L."/>
            <person name="Yu C.P."/>
            <person name="Wang P.H."/>
            <person name="Ismail W."/>
            <person name="Wang C.H."/>
            <person name="Ding J.Y."/>
            <person name="Yang C.Y."/>
            <person name="Yang C.Y."/>
            <person name="Chiang Y.R."/>
        </authorList>
    </citation>
    <scope>NUCLEOTIDE SEQUENCE [LARGE SCALE GENOMIC DNA]</scope>
    <source>
        <strain evidence="1 2">DSM 13999</strain>
    </source>
</reference>
<dbReference type="Proteomes" id="UP000243416">
    <property type="component" value="Unassembled WGS sequence"/>
</dbReference>
<dbReference type="AlphaFoldDB" id="A0A656ZA33"/>
<dbReference type="OrthoDB" id="9799173at2"/>
<dbReference type="RefSeq" id="WP_067170316.1">
    <property type="nucleotide sequence ID" value="NZ_LFZK01000001.1"/>
</dbReference>
<dbReference type="Pfam" id="PF13274">
    <property type="entry name" value="SocA_Panacea"/>
    <property type="match status" value="1"/>
</dbReference>
<sequence length="179" mass="19995">MTQTRYTAPQLAAYLLNKVNHAAGETINLMKLGALLYYAEAWSLAVFDRELIDEELQAWDHGPVFPSLWARLSSKGWNNLGADELADCAIQFDDDTRGLLDDVWQAYGEFSQAELGKMIKQDDPWKTARRGLPAWDLTKRPMNKAGMAQFYKAAFEAADAPHATQANAPARTAQPGRSY</sequence>
<organism evidence="1 2">
    <name type="scientific">Sterolibacterium denitrificans</name>
    <dbReference type="NCBI Taxonomy" id="157592"/>
    <lineage>
        <taxon>Bacteria</taxon>
        <taxon>Pseudomonadati</taxon>
        <taxon>Pseudomonadota</taxon>
        <taxon>Betaproteobacteria</taxon>
        <taxon>Nitrosomonadales</taxon>
        <taxon>Sterolibacteriaceae</taxon>
        <taxon>Sterolibacterium</taxon>
    </lineage>
</organism>
<dbReference type="EMBL" id="LFZK01000001">
    <property type="protein sequence ID" value="KYC29406.1"/>
    <property type="molecule type" value="Genomic_DNA"/>
</dbReference>
<evidence type="ECO:0000313" key="2">
    <source>
        <dbReference type="Proteomes" id="UP000243416"/>
    </source>
</evidence>
<protein>
    <submittedName>
        <fullName evidence="1">Uncharacterized protein</fullName>
    </submittedName>
</protein>
<keyword evidence="2" id="KW-1185">Reference proteome</keyword>
<proteinExistence type="predicted"/>
<comment type="caution">
    <text evidence="1">The sequence shown here is derived from an EMBL/GenBank/DDBJ whole genome shotgun (WGS) entry which is preliminary data.</text>
</comment>
<gene>
    <name evidence="1" type="ORF">ACY05_02520</name>
</gene>
<dbReference type="InterPro" id="IPR025272">
    <property type="entry name" value="SocA_Panacea"/>
</dbReference>
<accession>A0A656ZA33</accession>
<evidence type="ECO:0000313" key="1">
    <source>
        <dbReference type="EMBL" id="KYC29406.1"/>
    </source>
</evidence>
<name>A0A656ZA33_9PROT</name>